<protein>
    <submittedName>
        <fullName evidence="2">Uncharacterized protein</fullName>
    </submittedName>
</protein>
<keyword evidence="1" id="KW-0812">Transmembrane</keyword>
<accession>A0AAW1LRI6</accession>
<evidence type="ECO:0000313" key="3">
    <source>
        <dbReference type="Proteomes" id="UP001458880"/>
    </source>
</evidence>
<dbReference type="AlphaFoldDB" id="A0AAW1LRI6"/>
<organism evidence="2 3">
    <name type="scientific">Popillia japonica</name>
    <name type="common">Japanese beetle</name>
    <dbReference type="NCBI Taxonomy" id="7064"/>
    <lineage>
        <taxon>Eukaryota</taxon>
        <taxon>Metazoa</taxon>
        <taxon>Ecdysozoa</taxon>
        <taxon>Arthropoda</taxon>
        <taxon>Hexapoda</taxon>
        <taxon>Insecta</taxon>
        <taxon>Pterygota</taxon>
        <taxon>Neoptera</taxon>
        <taxon>Endopterygota</taxon>
        <taxon>Coleoptera</taxon>
        <taxon>Polyphaga</taxon>
        <taxon>Scarabaeiformia</taxon>
        <taxon>Scarabaeidae</taxon>
        <taxon>Rutelinae</taxon>
        <taxon>Popillia</taxon>
    </lineage>
</organism>
<evidence type="ECO:0000256" key="1">
    <source>
        <dbReference type="SAM" id="Phobius"/>
    </source>
</evidence>
<keyword evidence="1" id="KW-1133">Transmembrane helix</keyword>
<reference evidence="2 3" key="1">
    <citation type="journal article" date="2024" name="BMC Genomics">
        <title>De novo assembly and annotation of Popillia japonica's genome with initial clues to its potential as an invasive pest.</title>
        <authorList>
            <person name="Cucini C."/>
            <person name="Boschi S."/>
            <person name="Funari R."/>
            <person name="Cardaioli E."/>
            <person name="Iannotti N."/>
            <person name="Marturano G."/>
            <person name="Paoli F."/>
            <person name="Bruttini M."/>
            <person name="Carapelli A."/>
            <person name="Frati F."/>
            <person name="Nardi F."/>
        </authorList>
    </citation>
    <scope>NUCLEOTIDE SEQUENCE [LARGE SCALE GENOMIC DNA]</scope>
    <source>
        <strain evidence="2">DMR45628</strain>
    </source>
</reference>
<feature type="transmembrane region" description="Helical" evidence="1">
    <location>
        <begin position="6"/>
        <end position="25"/>
    </location>
</feature>
<keyword evidence="3" id="KW-1185">Reference proteome</keyword>
<gene>
    <name evidence="2" type="ORF">QE152_g11416</name>
</gene>
<dbReference type="EMBL" id="JASPKY010000111">
    <property type="protein sequence ID" value="KAK9736598.1"/>
    <property type="molecule type" value="Genomic_DNA"/>
</dbReference>
<dbReference type="Proteomes" id="UP001458880">
    <property type="component" value="Unassembled WGS sequence"/>
</dbReference>
<sequence>MGAYNLSNSVLVFLMIVLLTTMYVYEFSNTIDPDEIAGVRFNEEDAGNPGRQNKRAFYKLRIYKILTDAVRVRVKSATDAVIDKHVGRWLAVAGDREGDRKKRNVLSENYVH</sequence>
<comment type="caution">
    <text evidence="2">The sequence shown here is derived from an EMBL/GenBank/DDBJ whole genome shotgun (WGS) entry which is preliminary data.</text>
</comment>
<name>A0AAW1LRI6_POPJA</name>
<evidence type="ECO:0000313" key="2">
    <source>
        <dbReference type="EMBL" id="KAK9736598.1"/>
    </source>
</evidence>
<proteinExistence type="predicted"/>
<keyword evidence="1" id="KW-0472">Membrane</keyword>